<proteinExistence type="predicted"/>
<dbReference type="Proteomes" id="UP000565724">
    <property type="component" value="Unassembled WGS sequence"/>
</dbReference>
<feature type="chain" id="PRO_5031000122" description="Lipoprotein" evidence="1">
    <location>
        <begin position="30"/>
        <end position="200"/>
    </location>
</feature>
<protein>
    <recommendedName>
        <fullName evidence="4">Lipoprotein</fullName>
    </recommendedName>
</protein>
<keyword evidence="1" id="KW-0732">Signal</keyword>
<dbReference type="PROSITE" id="PS51257">
    <property type="entry name" value="PROKAR_LIPOPROTEIN"/>
    <property type="match status" value="1"/>
</dbReference>
<dbReference type="EMBL" id="JABMCI010000066">
    <property type="protein sequence ID" value="NUU18161.1"/>
    <property type="molecule type" value="Genomic_DNA"/>
</dbReference>
<organism evidence="2 3">
    <name type="scientific">Cellulomonas humilata</name>
    <dbReference type="NCBI Taxonomy" id="144055"/>
    <lineage>
        <taxon>Bacteria</taxon>
        <taxon>Bacillati</taxon>
        <taxon>Actinomycetota</taxon>
        <taxon>Actinomycetes</taxon>
        <taxon>Micrococcales</taxon>
        <taxon>Cellulomonadaceae</taxon>
        <taxon>Cellulomonas</taxon>
    </lineage>
</organism>
<name>A0A7Y6A1Q5_9CELL</name>
<feature type="signal peptide" evidence="1">
    <location>
        <begin position="1"/>
        <end position="29"/>
    </location>
</feature>
<gene>
    <name evidence="2" type="ORF">HP550_12970</name>
</gene>
<evidence type="ECO:0000313" key="2">
    <source>
        <dbReference type="EMBL" id="NUU18161.1"/>
    </source>
</evidence>
<reference evidence="2 3" key="1">
    <citation type="submission" date="2020-05" db="EMBL/GenBank/DDBJ databases">
        <title>Genome Sequencing of Type Strains.</title>
        <authorList>
            <person name="Lemaire J.F."/>
            <person name="Inderbitzin P."/>
            <person name="Gregorio O.A."/>
            <person name="Collins S.B."/>
            <person name="Wespe N."/>
            <person name="Knight-Connoni V."/>
        </authorList>
    </citation>
    <scope>NUCLEOTIDE SEQUENCE [LARGE SCALE GENOMIC DNA]</scope>
    <source>
        <strain evidence="2 3">ATCC 25174</strain>
    </source>
</reference>
<dbReference type="RefSeq" id="WP_175348081.1">
    <property type="nucleotide sequence ID" value="NZ_JABMCI010000066.1"/>
</dbReference>
<evidence type="ECO:0000256" key="1">
    <source>
        <dbReference type="SAM" id="SignalP"/>
    </source>
</evidence>
<evidence type="ECO:0008006" key="4">
    <source>
        <dbReference type="Google" id="ProtNLM"/>
    </source>
</evidence>
<keyword evidence="3" id="KW-1185">Reference proteome</keyword>
<sequence length="200" mass="20292">MRRPQLIAARAAVLVGAFALLAGCTSSSGDDTGGVLTPSAAPSGWNAQELAGVQLSTPADWESYETEPPSGGGADVTAAGMKMPLGPDGAGGSVYVVTSGSPTRDAKASSANSRTVGEATLGAEDVVEEDLTWPGADAAAYLAYEADLPMPSGDDVRFRYETLTLDLPDGSQSIVTVVGPVSRYDETGQHDVLASVTVGE</sequence>
<evidence type="ECO:0000313" key="3">
    <source>
        <dbReference type="Proteomes" id="UP000565724"/>
    </source>
</evidence>
<dbReference type="AlphaFoldDB" id="A0A7Y6A1Q5"/>
<comment type="caution">
    <text evidence="2">The sequence shown here is derived from an EMBL/GenBank/DDBJ whole genome shotgun (WGS) entry which is preliminary data.</text>
</comment>
<accession>A0A7Y6A1Q5</accession>